<protein>
    <submittedName>
        <fullName evidence="1">Uncharacterized protein</fullName>
    </submittedName>
</protein>
<proteinExistence type="predicted"/>
<name>A0ABW8ASE8_9ACTN</name>
<dbReference type="RefSeq" id="WP_398282293.1">
    <property type="nucleotide sequence ID" value="NZ_JBITLV010000005.1"/>
</dbReference>
<dbReference type="EMBL" id="JBITLV010000005">
    <property type="protein sequence ID" value="MFI7588516.1"/>
    <property type="molecule type" value="Genomic_DNA"/>
</dbReference>
<comment type="caution">
    <text evidence="1">The sequence shown here is derived from an EMBL/GenBank/DDBJ whole genome shotgun (WGS) entry which is preliminary data.</text>
</comment>
<accession>A0ABW8ASE8</accession>
<organism evidence="1 2">
    <name type="scientific">Spongisporangium articulatum</name>
    <dbReference type="NCBI Taxonomy" id="3362603"/>
    <lineage>
        <taxon>Bacteria</taxon>
        <taxon>Bacillati</taxon>
        <taxon>Actinomycetota</taxon>
        <taxon>Actinomycetes</taxon>
        <taxon>Kineosporiales</taxon>
        <taxon>Kineosporiaceae</taxon>
        <taxon>Spongisporangium</taxon>
    </lineage>
</organism>
<keyword evidence="2" id="KW-1185">Reference proteome</keyword>
<evidence type="ECO:0000313" key="2">
    <source>
        <dbReference type="Proteomes" id="UP001612915"/>
    </source>
</evidence>
<evidence type="ECO:0000313" key="1">
    <source>
        <dbReference type="EMBL" id="MFI7588516.1"/>
    </source>
</evidence>
<reference evidence="1 2" key="1">
    <citation type="submission" date="2024-10" db="EMBL/GenBank/DDBJ databases">
        <title>The Natural Products Discovery Center: Release of the First 8490 Sequenced Strains for Exploring Actinobacteria Biosynthetic Diversity.</title>
        <authorList>
            <person name="Kalkreuter E."/>
            <person name="Kautsar S.A."/>
            <person name="Yang D."/>
            <person name="Bader C.D."/>
            <person name="Teijaro C.N."/>
            <person name="Fluegel L."/>
            <person name="Davis C.M."/>
            <person name="Simpson J.R."/>
            <person name="Lauterbach L."/>
            <person name="Steele A.D."/>
            <person name="Gui C."/>
            <person name="Meng S."/>
            <person name="Li G."/>
            <person name="Viehrig K."/>
            <person name="Ye F."/>
            <person name="Su P."/>
            <person name="Kiefer A.F."/>
            <person name="Nichols A."/>
            <person name="Cepeda A.J."/>
            <person name="Yan W."/>
            <person name="Fan B."/>
            <person name="Jiang Y."/>
            <person name="Adhikari A."/>
            <person name="Zheng C.-J."/>
            <person name="Schuster L."/>
            <person name="Cowan T.M."/>
            <person name="Smanski M.J."/>
            <person name="Chevrette M.G."/>
            <person name="De Carvalho L.P.S."/>
            <person name="Shen B."/>
        </authorList>
    </citation>
    <scope>NUCLEOTIDE SEQUENCE [LARGE SCALE GENOMIC DNA]</scope>
    <source>
        <strain evidence="1 2">NPDC049639</strain>
    </source>
</reference>
<gene>
    <name evidence="1" type="ORF">ACIB24_15710</name>
</gene>
<dbReference type="Proteomes" id="UP001612915">
    <property type="component" value="Unassembled WGS sequence"/>
</dbReference>
<sequence>MLEELRAQPPAPVVERSIEPFDLRYGVDLLGPDGTWFDRVENEISPGRAVELLTSGAQVAWDACGCGGFCGFIWLDDDSRARLRKAGRPQIGGRVKRGQWGVMSHWRSAAGADLIVAEAYVRWGAELA</sequence>